<gene>
    <name evidence="1" type="ORF">CVH13_01145</name>
</gene>
<dbReference type="InterPro" id="IPR038389">
    <property type="entry name" value="PSMG2_sf"/>
</dbReference>
<name>A0A2J1DW35_9CHLR</name>
<feature type="non-terminal residue" evidence="1">
    <location>
        <position position="1"/>
    </location>
</feature>
<protein>
    <submittedName>
        <fullName evidence="1">Uncharacterized protein</fullName>
    </submittedName>
</protein>
<dbReference type="Proteomes" id="UP000233649">
    <property type="component" value="Unassembled WGS sequence"/>
</dbReference>
<evidence type="ECO:0000313" key="2">
    <source>
        <dbReference type="Proteomes" id="UP000233649"/>
    </source>
</evidence>
<accession>A0A2J1DW35</accession>
<organism evidence="1 2">
    <name type="scientific">Dehalococcoides mccartyi</name>
    <dbReference type="NCBI Taxonomy" id="61435"/>
    <lineage>
        <taxon>Bacteria</taxon>
        <taxon>Bacillati</taxon>
        <taxon>Chloroflexota</taxon>
        <taxon>Dehalococcoidia</taxon>
        <taxon>Dehalococcoidales</taxon>
        <taxon>Dehalococcoidaceae</taxon>
        <taxon>Dehalococcoides</taxon>
    </lineage>
</organism>
<reference evidence="1 2" key="1">
    <citation type="journal article" date="2017" name="FEMS Microbiol. Ecol.">
        <title>Reconstructed genomes of novel Dehalococcoides mccartyi strains from 1,2,3,4-tetrachlorodibenzo-p-dioxin-dechlorinating enrichment cultures reveal divergent reductive dehalogenase gene profiles.</title>
        <authorList>
            <person name="Dam H.T."/>
            <person name="Vollmers J."/>
            <person name="Kaster A.K."/>
            <person name="Haggblom M.M."/>
        </authorList>
    </citation>
    <scope>NUCLEOTIDE SEQUENCE [LARGE SCALE GENOMIC DNA]</scope>
    <source>
        <strain evidence="1 2">H1-3-2.001</strain>
    </source>
</reference>
<evidence type="ECO:0000313" key="1">
    <source>
        <dbReference type="EMBL" id="PKH46323.1"/>
    </source>
</evidence>
<dbReference type="Gene3D" id="3.40.50.10900">
    <property type="entry name" value="PAC-like subunit"/>
    <property type="match status" value="1"/>
</dbReference>
<dbReference type="AlphaFoldDB" id="A0A2J1DW35"/>
<proteinExistence type="predicted"/>
<sequence>GYQTPTGEYVMDPRTAPATLNVLTKLLNLKVDMEPMEKRITQMDEAFAKMAEFDRRVREEIRQTGKKPSYVT</sequence>
<dbReference type="SUPFAM" id="SSF159659">
    <property type="entry name" value="Cgl1923-like"/>
    <property type="match status" value="1"/>
</dbReference>
<dbReference type="EMBL" id="PHFD01000223">
    <property type="protein sequence ID" value="PKH46323.1"/>
    <property type="molecule type" value="Genomic_DNA"/>
</dbReference>
<comment type="caution">
    <text evidence="1">The sequence shown here is derived from an EMBL/GenBank/DDBJ whole genome shotgun (WGS) entry which is preliminary data.</text>
</comment>